<feature type="compositionally biased region" description="Basic and acidic residues" evidence="1">
    <location>
        <begin position="286"/>
        <end position="296"/>
    </location>
</feature>
<keyword evidence="3" id="KW-1185">Reference proteome</keyword>
<organism evidence="3">
    <name type="scientific">Aureococcus anophagefferens</name>
    <name type="common">Harmful bloom alga</name>
    <dbReference type="NCBI Taxonomy" id="44056"/>
    <lineage>
        <taxon>Eukaryota</taxon>
        <taxon>Sar</taxon>
        <taxon>Stramenopiles</taxon>
        <taxon>Ochrophyta</taxon>
        <taxon>Pelagophyceae</taxon>
        <taxon>Pelagomonadales</taxon>
        <taxon>Pelagomonadaceae</taxon>
        <taxon>Aureococcus</taxon>
    </lineage>
</organism>
<accession>F0YI35</accession>
<feature type="compositionally biased region" description="Basic residues" evidence="1">
    <location>
        <begin position="297"/>
        <end position="306"/>
    </location>
</feature>
<evidence type="ECO:0000313" key="2">
    <source>
        <dbReference type="EMBL" id="EGB05236.1"/>
    </source>
</evidence>
<dbReference type="Proteomes" id="UP000002729">
    <property type="component" value="Unassembled WGS sequence"/>
</dbReference>
<reference evidence="2 3" key="1">
    <citation type="journal article" date="2011" name="Proc. Natl. Acad. Sci. U.S.A.">
        <title>Niche of harmful alga Aureococcus anophagefferens revealed through ecogenomics.</title>
        <authorList>
            <person name="Gobler C.J."/>
            <person name="Berry D.L."/>
            <person name="Dyhrman S.T."/>
            <person name="Wilhelm S.W."/>
            <person name="Salamov A."/>
            <person name="Lobanov A.V."/>
            <person name="Zhang Y."/>
            <person name="Collier J.L."/>
            <person name="Wurch L.L."/>
            <person name="Kustka A.B."/>
            <person name="Dill B.D."/>
            <person name="Shah M."/>
            <person name="VerBerkmoes N.C."/>
            <person name="Kuo A."/>
            <person name="Terry A."/>
            <person name="Pangilinan J."/>
            <person name="Lindquist E.A."/>
            <person name="Lucas S."/>
            <person name="Paulsen I.T."/>
            <person name="Hattenrath-Lehmann T.K."/>
            <person name="Talmage S.C."/>
            <person name="Walker E.A."/>
            <person name="Koch F."/>
            <person name="Burson A.M."/>
            <person name="Marcoval M.A."/>
            <person name="Tang Y.Z."/>
            <person name="Lecleir G.R."/>
            <person name="Coyne K.J."/>
            <person name="Berg G.M."/>
            <person name="Bertrand E.M."/>
            <person name="Saito M.A."/>
            <person name="Gladyshev V.N."/>
            <person name="Grigoriev I.V."/>
        </authorList>
    </citation>
    <scope>NUCLEOTIDE SEQUENCE [LARGE SCALE GENOMIC DNA]</scope>
    <source>
        <strain evidence="3">CCMP 1984</strain>
    </source>
</reference>
<feature type="region of interest" description="Disordered" evidence="1">
    <location>
        <begin position="1"/>
        <end position="21"/>
    </location>
</feature>
<dbReference type="KEGG" id="aaf:AURANDRAFT_66582"/>
<dbReference type="AlphaFoldDB" id="F0YI35"/>
<protein>
    <submittedName>
        <fullName evidence="2">Uncharacterized protein</fullName>
    </submittedName>
</protein>
<proteinExistence type="predicted"/>
<feature type="compositionally biased region" description="Low complexity" evidence="1">
    <location>
        <begin position="313"/>
        <end position="326"/>
    </location>
</feature>
<gene>
    <name evidence="2" type="ORF">AURANDRAFT_66582</name>
</gene>
<sequence>MAEYEQGYASQRGQLPSGAPAMPEIVARDAPVARAPARYASETVPPGFGYNKDGFVSKVFGSAARYVDKCWPPFLLLAQSVARDYLDHNIPTLVAAVEHALEGATSEGVALTPPVFDVFDDAESMLRGHVLRLGAALKEVAGRKAKKQRIEDPSSRQPGSLGLRIMGELLGGALSPGAKTLCDGLEDAGRTMTTAKEVLGKPPEGDLARALQRVARSTGPCDVVAKGTFGNTLVTLRKGAEDGMEELAHKSDFGKALIDDEVVMVKRVHEFQRRFSGRAAIAGSGRRGEEAQPELKKPKKKKKKKRDRDDADGAPAKAGKPASKGASAGGAGGGVNYMDALWKVSTKNGAVLKDKEKKGACLKFIQTGRSMGATQEVRLLRGNEAGLQQLVPADFFVPLNKLTETLTYDGEWSKWAEPGLQGSRGPGPAVSVELGGRDPRWETGMPLVGSIHEQRDASLLAEMARGMPQVQGLAAAISSRTRCLRSGATISARGSILEGKDSWLQFCEELKVHPIRLHEPTTQDLIEFDTMLYIMFLAWKVPRMEAGKGRGKEIISADLYLSRVNGISGLDWNEPWHRTWLTAAQVAFNLGLRVGEYTQRRAEDFNPNTAFNMADVAWAPPCEWGCRLCAARKIAFTAVQYVSGNGLVLASPGASSMPRTAAAKVTPWHPFWAAEGRFGPVAAFSDLRRAVIAWDRPSGSGSAEGPPVAWLP</sequence>
<evidence type="ECO:0000313" key="3">
    <source>
        <dbReference type="Proteomes" id="UP000002729"/>
    </source>
</evidence>
<dbReference type="EMBL" id="GL833143">
    <property type="protein sequence ID" value="EGB05236.1"/>
    <property type="molecule type" value="Genomic_DNA"/>
</dbReference>
<name>F0YI35_AURAN</name>
<dbReference type="InParanoid" id="F0YI35"/>
<feature type="region of interest" description="Disordered" evidence="1">
    <location>
        <begin position="282"/>
        <end position="330"/>
    </location>
</feature>
<dbReference type="GeneID" id="20225867"/>
<evidence type="ECO:0000256" key="1">
    <source>
        <dbReference type="SAM" id="MobiDB-lite"/>
    </source>
</evidence>
<dbReference type="RefSeq" id="XP_009040137.1">
    <property type="nucleotide sequence ID" value="XM_009041889.1"/>
</dbReference>